<keyword evidence="4" id="KW-0963">Cytoplasm</keyword>
<dbReference type="GO" id="GO:0005737">
    <property type="term" value="C:cytoplasm"/>
    <property type="evidence" value="ECO:0007669"/>
    <property type="project" value="UniProtKB-SubCell"/>
</dbReference>
<feature type="compositionally biased region" description="Pro residues" evidence="9">
    <location>
        <begin position="39"/>
        <end position="53"/>
    </location>
</feature>
<evidence type="ECO:0000256" key="2">
    <source>
        <dbReference type="ARBA" id="ARBA00004496"/>
    </source>
</evidence>
<feature type="region of interest" description="Disordered" evidence="9">
    <location>
        <begin position="590"/>
        <end position="611"/>
    </location>
</feature>
<dbReference type="GO" id="GO:0051754">
    <property type="term" value="P:meiotic sister chromatid cohesion, centromeric"/>
    <property type="evidence" value="ECO:0007669"/>
    <property type="project" value="UniProtKB-ARBA"/>
</dbReference>
<evidence type="ECO:0000313" key="10">
    <source>
        <dbReference type="EMBL" id="KAK7693373.1"/>
    </source>
</evidence>
<dbReference type="AlphaFoldDB" id="A0AAW0GI75"/>
<dbReference type="InterPro" id="IPR016024">
    <property type="entry name" value="ARM-type_fold"/>
</dbReference>
<feature type="compositionally biased region" description="Low complexity" evidence="9">
    <location>
        <begin position="61"/>
        <end position="87"/>
    </location>
</feature>
<name>A0AAW0GI75_9APHY</name>
<dbReference type="PIRSF" id="PIRSF028043">
    <property type="entry name" value="PP2A_B56"/>
    <property type="match status" value="1"/>
</dbReference>
<comment type="caution">
    <text evidence="10">The sequence shown here is derived from an EMBL/GenBank/DDBJ whole genome shotgun (WGS) entry which is preliminary data.</text>
</comment>
<evidence type="ECO:0000256" key="5">
    <source>
        <dbReference type="ARBA" id="ARBA00022553"/>
    </source>
</evidence>
<dbReference type="PANTHER" id="PTHR10257:SF3">
    <property type="entry name" value="SERINE_THREONINE-PROTEIN PHOSPHATASE 2A 56 KDA REGULATORY SUBUNIT GAMMA ISOFORM"/>
    <property type="match status" value="1"/>
</dbReference>
<feature type="compositionally biased region" description="Polar residues" evidence="9">
    <location>
        <begin position="663"/>
        <end position="672"/>
    </location>
</feature>
<feature type="region of interest" description="Disordered" evidence="9">
    <location>
        <begin position="647"/>
        <end position="682"/>
    </location>
</feature>
<dbReference type="GO" id="GO:0000776">
    <property type="term" value="C:kinetochore"/>
    <property type="evidence" value="ECO:0007669"/>
    <property type="project" value="UniProtKB-ARBA"/>
</dbReference>
<dbReference type="GO" id="GO:0098813">
    <property type="term" value="P:nuclear chromosome segregation"/>
    <property type="evidence" value="ECO:0007669"/>
    <property type="project" value="UniProtKB-ARBA"/>
</dbReference>
<dbReference type="Proteomes" id="UP001385951">
    <property type="component" value="Unassembled WGS sequence"/>
</dbReference>
<organism evidence="10 11">
    <name type="scientific">Cerrena zonata</name>
    <dbReference type="NCBI Taxonomy" id="2478898"/>
    <lineage>
        <taxon>Eukaryota</taxon>
        <taxon>Fungi</taxon>
        <taxon>Dikarya</taxon>
        <taxon>Basidiomycota</taxon>
        <taxon>Agaricomycotina</taxon>
        <taxon>Agaricomycetes</taxon>
        <taxon>Polyporales</taxon>
        <taxon>Cerrenaceae</taxon>
        <taxon>Cerrena</taxon>
    </lineage>
</organism>
<sequence length="709" mass="79833">MKGLKKTLLRTSKSQESASKNKESKSAASSSASSSAASTPPPPPPNSAKPLPQPAQAASTSNRLSANSASHSLASTNGSYSSSRSSSAPQQPDRRYSAPERASPAPPIVVVSPDTSNDHQDRATSLSMDGPVTPPRVNAISRLRTGPKDTIPIVGKPPRKQRSSRFVVNERVEIEGLPPFLETPPEQRPQLFIRKLHQCAVLFDFNDTNAELSGKQVKTQTLTEMLEYITTQRGAITDDIYPEVVRMFATNLFRSIPPPVNPTGDAYDPEEDEPVLELAWPHLKIVYEFFLRFVESPEFNTNLAKRYIDQTFVLNLLELFDSEDPRERDFLKTTLHRIYGKFLNLRAPIRRSINNVFFQFIYETERHNGIAELLEILGSIINGFALPLKDEHKTFLMRVLLPLHKVKSLSMYHPQLAYCVVQFLEKDAALAEEVVRGLLKFWPKVNSPKEVMFLSEMEEVLDVIDPAEFPKIQVPLFQQLARCINSQHFQVAERALLYWNNEYIVNLMSDNLAVILPIVFPSLYTNSRQHWNRTIHAMVYNALKLFMEINPQLFDEAMQHYKQQKLDERQHAVDRYEEWQKIRRKAVQNATNGKLPDGFAETEPPPPPPPVDEDDIIDLSIDLNAVSLDAEVPLGDLDDSGIERVPMADPGLDQPYPEVGLNHSPTSPTANLHSRRRSALPMDPTVLRDLQAHRSLDDGGVTHQLNDGA</sequence>
<comment type="similarity">
    <text evidence="3">Belongs to the phosphatase 2A regulatory subunit B family.</text>
</comment>
<keyword evidence="5" id="KW-0597">Phosphoprotein</keyword>
<evidence type="ECO:0000256" key="7">
    <source>
        <dbReference type="ARBA" id="ARBA00064351"/>
    </source>
</evidence>
<dbReference type="InterPro" id="IPR002554">
    <property type="entry name" value="PP2A_B56"/>
</dbReference>
<dbReference type="GO" id="GO:1901991">
    <property type="term" value="P:negative regulation of mitotic cell cycle phase transition"/>
    <property type="evidence" value="ECO:0007669"/>
    <property type="project" value="UniProtKB-ARBA"/>
</dbReference>
<evidence type="ECO:0000256" key="1">
    <source>
        <dbReference type="ARBA" id="ARBA00004123"/>
    </source>
</evidence>
<evidence type="ECO:0000256" key="9">
    <source>
        <dbReference type="SAM" id="MobiDB-lite"/>
    </source>
</evidence>
<evidence type="ECO:0000256" key="8">
    <source>
        <dbReference type="PIRNR" id="PIRNR028043"/>
    </source>
</evidence>
<evidence type="ECO:0000256" key="3">
    <source>
        <dbReference type="ARBA" id="ARBA00008259"/>
    </source>
</evidence>
<dbReference type="InterPro" id="IPR011989">
    <property type="entry name" value="ARM-like"/>
</dbReference>
<dbReference type="SUPFAM" id="SSF48371">
    <property type="entry name" value="ARM repeat"/>
    <property type="match status" value="1"/>
</dbReference>
<evidence type="ECO:0000256" key="4">
    <source>
        <dbReference type="ARBA" id="ARBA00022490"/>
    </source>
</evidence>
<comment type="function">
    <text evidence="8">The B regulatory subunit might modulate substrate selectivity and catalytic activity, and also might direct the localization of the catalytic enzyme to a particular subcellular compartment.</text>
</comment>
<dbReference type="Gene3D" id="1.25.10.10">
    <property type="entry name" value="Leucine-rich Repeat Variant"/>
    <property type="match status" value="1"/>
</dbReference>
<dbReference type="GO" id="GO:0035556">
    <property type="term" value="P:intracellular signal transduction"/>
    <property type="evidence" value="ECO:0007669"/>
    <property type="project" value="UniProtKB-ARBA"/>
</dbReference>
<keyword evidence="6" id="KW-0539">Nucleus</keyword>
<dbReference type="PANTHER" id="PTHR10257">
    <property type="entry name" value="SERINE/THREONINE PROTEIN PHOSPHATASE 2A PP2A REGULATORY SUBUNIT B"/>
    <property type="match status" value="1"/>
</dbReference>
<comment type="subcellular location">
    <subcellularLocation>
        <location evidence="2">Cytoplasm</location>
    </subcellularLocation>
    <subcellularLocation>
        <location evidence="1">Nucleus</location>
    </subcellularLocation>
</comment>
<dbReference type="GO" id="GO:0019888">
    <property type="term" value="F:protein phosphatase regulator activity"/>
    <property type="evidence" value="ECO:0007669"/>
    <property type="project" value="UniProtKB-UniRule"/>
</dbReference>
<reference evidence="10 11" key="1">
    <citation type="submission" date="2022-09" db="EMBL/GenBank/DDBJ databases">
        <authorList>
            <person name="Palmer J.M."/>
        </authorList>
    </citation>
    <scope>NUCLEOTIDE SEQUENCE [LARGE SCALE GENOMIC DNA]</scope>
    <source>
        <strain evidence="10 11">DSM 7382</strain>
    </source>
</reference>
<dbReference type="GO" id="GO:0005634">
    <property type="term" value="C:nucleus"/>
    <property type="evidence" value="ECO:0007669"/>
    <property type="project" value="UniProtKB-SubCell"/>
</dbReference>
<dbReference type="FunFam" id="1.25.10.10:FF:000016">
    <property type="entry name" value="Serine/threonine-protein phosphatase 2A 56 kDa regulatory subunit"/>
    <property type="match status" value="1"/>
</dbReference>
<gene>
    <name evidence="10" type="primary">PPP2R5D</name>
    <name evidence="10" type="ORF">QCA50_002941</name>
</gene>
<dbReference type="GO" id="GO:0005816">
    <property type="term" value="C:spindle pole body"/>
    <property type="evidence" value="ECO:0007669"/>
    <property type="project" value="UniProtKB-ARBA"/>
</dbReference>
<feature type="compositionally biased region" description="Low complexity" evidence="9">
    <location>
        <begin position="26"/>
        <end position="38"/>
    </location>
</feature>
<accession>A0AAW0GI75</accession>
<proteinExistence type="inferred from homology"/>
<comment type="subunit">
    <text evidence="7">PP2A consists of a common heterodimeric core enzyme, composed of a 36 kDa catalytic subunit (subunit C) and a 65 kDa constant regulatory subunit (PR65 or subunit A), that associates with a variety of regulatory subunits. Proteins that associate with the core dimer include three families of regulatory subunits B (the R2/B/PR55/B55, R3/B''/PR72/PR130/PR59 and R5/B'/B56 families), the 48 kDa variable regulatory subunit, viral proteins, and cell signaling molecules.</text>
</comment>
<evidence type="ECO:0000313" key="11">
    <source>
        <dbReference type="Proteomes" id="UP001385951"/>
    </source>
</evidence>
<evidence type="ECO:0000256" key="6">
    <source>
        <dbReference type="ARBA" id="ARBA00023242"/>
    </source>
</evidence>
<keyword evidence="11" id="KW-1185">Reference proteome</keyword>
<protein>
    <recommendedName>
        <fullName evidence="8">Serine/threonine-protein phosphatase 2A 56 kDa regulatory subunit</fullName>
    </recommendedName>
</protein>
<feature type="region of interest" description="Disordered" evidence="9">
    <location>
        <begin position="1"/>
        <end position="164"/>
    </location>
</feature>
<dbReference type="EMBL" id="JASBNA010000003">
    <property type="protein sequence ID" value="KAK7693373.1"/>
    <property type="molecule type" value="Genomic_DNA"/>
</dbReference>
<dbReference type="GO" id="GO:0000159">
    <property type="term" value="C:protein phosphatase type 2A complex"/>
    <property type="evidence" value="ECO:0007669"/>
    <property type="project" value="UniProtKB-UniRule"/>
</dbReference>
<dbReference type="Pfam" id="PF01603">
    <property type="entry name" value="B56"/>
    <property type="match status" value="1"/>
</dbReference>